<evidence type="ECO:0000313" key="4">
    <source>
        <dbReference type="Proteomes" id="UP000015105"/>
    </source>
</evidence>
<dbReference type="SMART" id="SM00666">
    <property type="entry name" value="PB1"/>
    <property type="match status" value="1"/>
</dbReference>
<evidence type="ECO:0000256" key="1">
    <source>
        <dbReference type="SAM" id="Phobius"/>
    </source>
</evidence>
<keyword evidence="1" id="KW-0812">Transmembrane</keyword>
<accession>A0A453K8S6</accession>
<dbReference type="PROSITE" id="PS51745">
    <property type="entry name" value="PB1"/>
    <property type="match status" value="1"/>
</dbReference>
<evidence type="ECO:0000259" key="2">
    <source>
        <dbReference type="PROSITE" id="PS51745"/>
    </source>
</evidence>
<dbReference type="AlphaFoldDB" id="A0A453K8S6"/>
<reference evidence="4" key="2">
    <citation type="journal article" date="2017" name="Nat. Plants">
        <title>The Aegilops tauschii genome reveals multiple impacts of transposons.</title>
        <authorList>
            <person name="Zhao G."/>
            <person name="Zou C."/>
            <person name="Li K."/>
            <person name="Wang K."/>
            <person name="Li T."/>
            <person name="Gao L."/>
            <person name="Zhang X."/>
            <person name="Wang H."/>
            <person name="Yang Z."/>
            <person name="Liu X."/>
            <person name="Jiang W."/>
            <person name="Mao L."/>
            <person name="Kong X."/>
            <person name="Jiao Y."/>
            <person name="Jia J."/>
        </authorList>
    </citation>
    <scope>NUCLEOTIDE SEQUENCE [LARGE SCALE GENOMIC DNA]</scope>
    <source>
        <strain evidence="4">cv. AL8/78</strain>
    </source>
</reference>
<reference evidence="3" key="4">
    <citation type="submission" date="2019-03" db="UniProtKB">
        <authorList>
            <consortium name="EnsemblPlants"/>
        </authorList>
    </citation>
    <scope>IDENTIFICATION</scope>
</reference>
<keyword evidence="1" id="KW-1133">Transmembrane helix</keyword>
<dbReference type="InterPro" id="IPR053793">
    <property type="entry name" value="PB1-like"/>
</dbReference>
<organism evidence="3 4">
    <name type="scientific">Aegilops tauschii subsp. strangulata</name>
    <name type="common">Goatgrass</name>
    <dbReference type="NCBI Taxonomy" id="200361"/>
    <lineage>
        <taxon>Eukaryota</taxon>
        <taxon>Viridiplantae</taxon>
        <taxon>Streptophyta</taxon>
        <taxon>Embryophyta</taxon>
        <taxon>Tracheophyta</taxon>
        <taxon>Spermatophyta</taxon>
        <taxon>Magnoliopsida</taxon>
        <taxon>Liliopsida</taxon>
        <taxon>Poales</taxon>
        <taxon>Poaceae</taxon>
        <taxon>BOP clade</taxon>
        <taxon>Pooideae</taxon>
        <taxon>Triticodae</taxon>
        <taxon>Triticeae</taxon>
        <taxon>Triticinae</taxon>
        <taxon>Aegilops</taxon>
    </lineage>
</organism>
<keyword evidence="4" id="KW-1185">Reference proteome</keyword>
<dbReference type="Gramene" id="AET5Gv20334500.8">
    <property type="protein sequence ID" value="AET5Gv20334500.8"/>
    <property type="gene ID" value="AET5Gv20334500"/>
</dbReference>
<dbReference type="EnsemblPlants" id="AET5Gv20334500.8">
    <property type="protein sequence ID" value="AET5Gv20334500.8"/>
    <property type="gene ID" value="AET5Gv20334500"/>
</dbReference>
<feature type="domain" description="PB1" evidence="2">
    <location>
        <begin position="20"/>
        <end position="104"/>
    </location>
</feature>
<dbReference type="Proteomes" id="UP000015105">
    <property type="component" value="Chromosome 5D"/>
</dbReference>
<evidence type="ECO:0000313" key="3">
    <source>
        <dbReference type="EnsemblPlants" id="AET5Gv20334500.8"/>
    </source>
</evidence>
<dbReference type="InterPro" id="IPR000270">
    <property type="entry name" value="PB1_dom"/>
</dbReference>
<reference evidence="3" key="3">
    <citation type="journal article" date="2017" name="Nature">
        <title>Genome sequence of the progenitor of the wheat D genome Aegilops tauschii.</title>
        <authorList>
            <person name="Luo M.C."/>
            <person name="Gu Y.Q."/>
            <person name="Puiu D."/>
            <person name="Wang H."/>
            <person name="Twardziok S.O."/>
            <person name="Deal K.R."/>
            <person name="Huo N."/>
            <person name="Zhu T."/>
            <person name="Wang L."/>
            <person name="Wang Y."/>
            <person name="McGuire P.E."/>
            <person name="Liu S."/>
            <person name="Long H."/>
            <person name="Ramasamy R.K."/>
            <person name="Rodriguez J.C."/>
            <person name="Van S.L."/>
            <person name="Yuan L."/>
            <person name="Wang Z."/>
            <person name="Xia Z."/>
            <person name="Xiao L."/>
            <person name="Anderson O.D."/>
            <person name="Ouyang S."/>
            <person name="Liang Y."/>
            <person name="Zimin A.V."/>
            <person name="Pertea G."/>
            <person name="Qi P."/>
            <person name="Bennetzen J.L."/>
            <person name="Dai X."/>
            <person name="Dawson M.W."/>
            <person name="Muller H.G."/>
            <person name="Kugler K."/>
            <person name="Rivarola-Duarte L."/>
            <person name="Spannagl M."/>
            <person name="Mayer K.F.X."/>
            <person name="Lu F.H."/>
            <person name="Bevan M.W."/>
            <person name="Leroy P."/>
            <person name="Li P."/>
            <person name="You F.M."/>
            <person name="Sun Q."/>
            <person name="Liu Z."/>
            <person name="Lyons E."/>
            <person name="Wicker T."/>
            <person name="Salzberg S.L."/>
            <person name="Devos K.M."/>
            <person name="Dvorak J."/>
        </authorList>
    </citation>
    <scope>NUCLEOTIDE SEQUENCE [LARGE SCALE GENOMIC DNA]</scope>
    <source>
        <strain evidence="3">cv. AL8/78</strain>
    </source>
</reference>
<feature type="transmembrane region" description="Helical" evidence="1">
    <location>
        <begin position="131"/>
        <end position="149"/>
    </location>
</feature>
<name>A0A453K8S6_AEGTS</name>
<reference evidence="3" key="5">
    <citation type="journal article" date="2021" name="G3 (Bethesda)">
        <title>Aegilops tauschii genome assembly Aet v5.0 features greater sequence contiguity and improved annotation.</title>
        <authorList>
            <person name="Wang L."/>
            <person name="Zhu T."/>
            <person name="Rodriguez J.C."/>
            <person name="Deal K.R."/>
            <person name="Dubcovsky J."/>
            <person name="McGuire P.E."/>
            <person name="Lux T."/>
            <person name="Spannagl M."/>
            <person name="Mayer K.F.X."/>
            <person name="Baldrich P."/>
            <person name="Meyers B.C."/>
            <person name="Huo N."/>
            <person name="Gu Y.Q."/>
            <person name="Zhou H."/>
            <person name="Devos K.M."/>
            <person name="Bennetzen J.L."/>
            <person name="Unver T."/>
            <person name="Budak H."/>
            <person name="Gulick P.J."/>
            <person name="Galiba G."/>
            <person name="Kalapos B."/>
            <person name="Nelson D.R."/>
            <person name="Li P."/>
            <person name="You F.M."/>
            <person name="Luo M.C."/>
            <person name="Dvorak J."/>
        </authorList>
    </citation>
    <scope>NUCLEOTIDE SEQUENCE [LARGE SCALE GENOMIC DNA]</scope>
    <source>
        <strain evidence="3">cv. AL8/78</strain>
    </source>
</reference>
<proteinExistence type="predicted"/>
<sequence>HLIGCTNMLNLVAFSRYNLDLYLYVIFQKLNLYVVGTGSESLNELVSSVRQRLSIIDEKDIIQILYEDDEGDRVLLTTDTDLAGAVLHAKSSGLKVLKLHIVDESNPNTEVVKPLQELAPRSRNGASSVKIGLMAGAVALSGAAVMVYLKRSRV</sequence>
<dbReference type="SUPFAM" id="SSF54277">
    <property type="entry name" value="CAD &amp; PB1 domains"/>
    <property type="match status" value="1"/>
</dbReference>
<dbReference type="Pfam" id="PF00564">
    <property type="entry name" value="PB1"/>
    <property type="match status" value="1"/>
</dbReference>
<dbReference type="Gene3D" id="3.10.20.90">
    <property type="entry name" value="Phosphatidylinositol 3-kinase Catalytic Subunit, Chain A, domain 1"/>
    <property type="match status" value="1"/>
</dbReference>
<keyword evidence="1" id="KW-0472">Membrane</keyword>
<protein>
    <recommendedName>
        <fullName evidence="2">PB1 domain-containing protein</fullName>
    </recommendedName>
</protein>
<reference evidence="4" key="1">
    <citation type="journal article" date="2014" name="Science">
        <title>Ancient hybridizations among the ancestral genomes of bread wheat.</title>
        <authorList>
            <consortium name="International Wheat Genome Sequencing Consortium,"/>
            <person name="Marcussen T."/>
            <person name="Sandve S.R."/>
            <person name="Heier L."/>
            <person name="Spannagl M."/>
            <person name="Pfeifer M."/>
            <person name="Jakobsen K.S."/>
            <person name="Wulff B.B."/>
            <person name="Steuernagel B."/>
            <person name="Mayer K.F."/>
            <person name="Olsen O.A."/>
        </authorList>
    </citation>
    <scope>NUCLEOTIDE SEQUENCE [LARGE SCALE GENOMIC DNA]</scope>
    <source>
        <strain evidence="4">cv. AL8/78</strain>
    </source>
</reference>